<dbReference type="InterPro" id="IPR027417">
    <property type="entry name" value="P-loop_NTPase"/>
</dbReference>
<dbReference type="CDD" id="cd03130">
    <property type="entry name" value="GATase1_CobB"/>
    <property type="match status" value="1"/>
</dbReference>
<keyword evidence="4" id="KW-0436">Ligase</keyword>
<dbReference type="Proteomes" id="UP000018362">
    <property type="component" value="Unassembled WGS sequence"/>
</dbReference>
<comment type="cofactor">
    <cofactor evidence="1">
        <name>Mg(2+)</name>
        <dbReference type="ChEBI" id="CHEBI:18420"/>
    </cofactor>
</comment>
<reference evidence="11" key="1">
    <citation type="submission" date="2012-11" db="EMBL/GenBank/DDBJ databases">
        <title>Dependencies among metagenomic species, viruses, plasmids and units of genetic variation.</title>
        <authorList>
            <person name="Nielsen H.B."/>
            <person name="Almeida M."/>
            <person name="Juncker A.S."/>
            <person name="Rasmussen S."/>
            <person name="Li J."/>
            <person name="Sunagawa S."/>
            <person name="Plichta D."/>
            <person name="Gautier L."/>
            <person name="Le Chatelier E."/>
            <person name="Peletier E."/>
            <person name="Bonde I."/>
            <person name="Nielsen T."/>
            <person name="Manichanh C."/>
            <person name="Arumugam M."/>
            <person name="Batto J."/>
            <person name="Santos M.B.Q.D."/>
            <person name="Blom N."/>
            <person name="Borruel N."/>
            <person name="Burgdorf K.S."/>
            <person name="Boumezbeur F."/>
            <person name="Casellas F."/>
            <person name="Dore J."/>
            <person name="Guarner F."/>
            <person name="Hansen T."/>
            <person name="Hildebrand F."/>
            <person name="Kaas R.S."/>
            <person name="Kennedy S."/>
            <person name="Kristiansen K."/>
            <person name="Kultima J.R."/>
            <person name="Leonard P."/>
            <person name="Levenez F."/>
            <person name="Lund O."/>
            <person name="Moumen B."/>
            <person name="Le Paslier D."/>
            <person name="Pons N."/>
            <person name="Pedersen O."/>
            <person name="Prifti E."/>
            <person name="Qin J."/>
            <person name="Raes J."/>
            <person name="Tap J."/>
            <person name="Tims S."/>
            <person name="Ussery D.W."/>
            <person name="Yamada T."/>
            <person name="MetaHit consortium"/>
            <person name="Renault P."/>
            <person name="Sicheritz-Ponten T."/>
            <person name="Bork P."/>
            <person name="Wang J."/>
            <person name="Brunak S."/>
            <person name="Ehrlich S.D."/>
        </authorList>
    </citation>
    <scope>NUCLEOTIDE SEQUENCE [LARGE SCALE GENOMIC DNA]</scope>
</reference>
<comment type="pathway">
    <text evidence="2">Cofactor biosynthesis; adenosylcobalamin biosynthesis.</text>
</comment>
<evidence type="ECO:0000256" key="7">
    <source>
        <dbReference type="ARBA" id="ARBA00022842"/>
    </source>
</evidence>
<dbReference type="SUPFAM" id="SSF52317">
    <property type="entry name" value="Class I glutamine amidotransferase-like"/>
    <property type="match status" value="1"/>
</dbReference>
<proteinExistence type="predicted"/>
<dbReference type="GO" id="GO:0005524">
    <property type="term" value="F:ATP binding"/>
    <property type="evidence" value="ECO:0007669"/>
    <property type="project" value="UniProtKB-KW"/>
</dbReference>
<evidence type="ECO:0000259" key="9">
    <source>
        <dbReference type="Pfam" id="PF01656"/>
    </source>
</evidence>
<keyword evidence="3" id="KW-0169">Cobalamin biosynthesis</keyword>
<keyword evidence="5" id="KW-0547">Nucleotide-binding</keyword>
<gene>
    <name evidence="11" type="ORF">BN509_02440</name>
</gene>
<evidence type="ECO:0000259" key="10">
    <source>
        <dbReference type="Pfam" id="PF07685"/>
    </source>
</evidence>
<dbReference type="EMBL" id="CBCJ010000185">
    <property type="protein sequence ID" value="CDA71818.1"/>
    <property type="molecule type" value="Genomic_DNA"/>
</dbReference>
<dbReference type="GO" id="GO:0009236">
    <property type="term" value="P:cobalamin biosynthetic process"/>
    <property type="evidence" value="ECO:0007669"/>
    <property type="project" value="UniProtKB-KW"/>
</dbReference>
<evidence type="ECO:0000256" key="6">
    <source>
        <dbReference type="ARBA" id="ARBA00022840"/>
    </source>
</evidence>
<dbReference type="Gene3D" id="3.40.50.300">
    <property type="entry name" value="P-loop containing nucleotide triphosphate hydrolases"/>
    <property type="match status" value="1"/>
</dbReference>
<keyword evidence="6" id="KW-0067">ATP-binding</keyword>
<organism evidence="11 12">
    <name type="scientific">Phocaeicola coprocola CAG:162</name>
    <dbReference type="NCBI Taxonomy" id="1263040"/>
    <lineage>
        <taxon>Bacteria</taxon>
        <taxon>Pseudomonadati</taxon>
        <taxon>Bacteroidota</taxon>
        <taxon>Bacteroidia</taxon>
        <taxon>Bacteroidales</taxon>
        <taxon>Bacteroidaceae</taxon>
        <taxon>Phocaeicola</taxon>
    </lineage>
</organism>
<evidence type="ECO:0000313" key="12">
    <source>
        <dbReference type="Proteomes" id="UP000018362"/>
    </source>
</evidence>
<evidence type="ECO:0000256" key="8">
    <source>
        <dbReference type="ARBA" id="ARBA00022962"/>
    </source>
</evidence>
<keyword evidence="7" id="KW-0460">Magnesium</keyword>
<dbReference type="Pfam" id="PF01656">
    <property type="entry name" value="CbiA"/>
    <property type="match status" value="1"/>
</dbReference>
<dbReference type="InterPro" id="IPR011698">
    <property type="entry name" value="GATase_3"/>
</dbReference>
<dbReference type="AlphaFoldDB" id="R6C5P3"/>
<dbReference type="InterPro" id="IPR004484">
    <property type="entry name" value="CbiA/CobB_synth"/>
</dbReference>
<dbReference type="PROSITE" id="PS51274">
    <property type="entry name" value="GATASE_COBBQ"/>
    <property type="match status" value="1"/>
</dbReference>
<sequence length="418" mass="47539">MGLLRALKKRGLQVQPFKCGPDYIDTQFHAIASGRPSINLDTWMMHHHHMQRIYNLYAENADVCVTEGVMGLFDGYSRDKGSAAEIANLLNLPVVLVINARAAAYSVAPMLWGFKHFAQKVKIAGVIFNQVSSASHYAFLKDACTDAGIEALGYIPFADELYIPSRHLGLTLTSKSSMNDVAEKISILIEKYVDIDKLISLCQAVFPCPYTLPYVSEEGINEVFQRKIRIAVARDEAFCFTYHENLKQLSKWGHITYFSPLRDNKLPAADLVYLPGGYPELYVRRLHHRKEMMQQLRTYAERGGKIFAECGGMMYLARTLTVKKGKIYDMAGILPIDCTIEHPSLNLGYREMKYKGVLLRGHEFHFSMITSSDVLHSVAQLYDAYGSEVNTPLYRYKNVIAGYTHWYWGETNLMQLWE</sequence>
<evidence type="ECO:0000256" key="2">
    <source>
        <dbReference type="ARBA" id="ARBA00004953"/>
    </source>
</evidence>
<name>R6C5P3_9BACT</name>
<dbReference type="InterPro" id="IPR029062">
    <property type="entry name" value="Class_I_gatase-like"/>
</dbReference>
<accession>R6C5P3</accession>
<evidence type="ECO:0000256" key="4">
    <source>
        <dbReference type="ARBA" id="ARBA00022598"/>
    </source>
</evidence>
<feature type="domain" description="CobB/CobQ-like glutamine amidotransferase" evidence="10">
    <location>
        <begin position="229"/>
        <end position="411"/>
    </location>
</feature>
<dbReference type="NCBIfam" id="NF002204">
    <property type="entry name" value="PRK01077.1"/>
    <property type="match status" value="1"/>
</dbReference>
<protein>
    <submittedName>
        <fullName evidence="11">Cobyrinic acid A C-diamide synthase</fullName>
    </submittedName>
</protein>
<evidence type="ECO:0000256" key="1">
    <source>
        <dbReference type="ARBA" id="ARBA00001946"/>
    </source>
</evidence>
<dbReference type="SUPFAM" id="SSF52540">
    <property type="entry name" value="P-loop containing nucleoside triphosphate hydrolases"/>
    <property type="match status" value="1"/>
</dbReference>
<dbReference type="PANTHER" id="PTHR43873:SF1">
    <property type="entry name" value="COBYRINATE A,C-DIAMIDE SYNTHASE"/>
    <property type="match status" value="1"/>
</dbReference>
<comment type="caution">
    <text evidence="11">The sequence shown here is derived from an EMBL/GenBank/DDBJ whole genome shotgun (WGS) entry which is preliminary data.</text>
</comment>
<dbReference type="PANTHER" id="PTHR43873">
    <property type="entry name" value="COBYRINATE A,C-DIAMIDE SYNTHASE"/>
    <property type="match status" value="1"/>
</dbReference>
<evidence type="ECO:0000256" key="3">
    <source>
        <dbReference type="ARBA" id="ARBA00022573"/>
    </source>
</evidence>
<dbReference type="InterPro" id="IPR002586">
    <property type="entry name" value="CobQ/CobB/MinD/ParA_Nub-bd_dom"/>
</dbReference>
<feature type="domain" description="CobQ/CobB/MinD/ParA nucleotide binding" evidence="9">
    <location>
        <begin position="2"/>
        <end position="166"/>
    </location>
</feature>
<dbReference type="NCBIfam" id="TIGR00379">
    <property type="entry name" value="cobB"/>
    <property type="match status" value="1"/>
</dbReference>
<evidence type="ECO:0000313" key="11">
    <source>
        <dbReference type="EMBL" id="CDA71818.1"/>
    </source>
</evidence>
<evidence type="ECO:0000256" key="5">
    <source>
        <dbReference type="ARBA" id="ARBA00022741"/>
    </source>
</evidence>
<dbReference type="GO" id="GO:0042242">
    <property type="term" value="F:cobyrinic acid a,c-diamide synthase activity"/>
    <property type="evidence" value="ECO:0007669"/>
    <property type="project" value="InterPro"/>
</dbReference>
<dbReference type="Pfam" id="PF07685">
    <property type="entry name" value="GATase_3"/>
    <property type="match status" value="1"/>
</dbReference>
<keyword evidence="8" id="KW-0315">Glutamine amidotransferase</keyword>
<dbReference type="Gene3D" id="3.40.50.880">
    <property type="match status" value="1"/>
</dbReference>
<dbReference type="CDD" id="cd05388">
    <property type="entry name" value="CobB_N"/>
    <property type="match status" value="1"/>
</dbReference>